<dbReference type="InterPro" id="IPR051320">
    <property type="entry name" value="Viral_Replic_Matur_Polypro"/>
</dbReference>
<evidence type="ECO:0000259" key="2">
    <source>
        <dbReference type="Pfam" id="PF17919"/>
    </source>
</evidence>
<dbReference type="EMBL" id="JAKCXM010000581">
    <property type="protein sequence ID" value="KAJ0392740.1"/>
    <property type="molecule type" value="Genomic_DNA"/>
</dbReference>
<protein>
    <recommendedName>
        <fullName evidence="2">Reverse transcriptase/retrotransposon-derived protein RNase H-like domain-containing protein</fullName>
    </recommendedName>
</protein>
<dbReference type="Pfam" id="PF17919">
    <property type="entry name" value="RT_RNaseH_2"/>
    <property type="match status" value="1"/>
</dbReference>
<proteinExistence type="predicted"/>
<evidence type="ECO:0000313" key="3">
    <source>
        <dbReference type="EMBL" id="KAJ0392740.1"/>
    </source>
</evidence>
<gene>
    <name evidence="3" type="ORF">P43SY_006020</name>
</gene>
<organism evidence="3 4">
    <name type="scientific">Pythium insidiosum</name>
    <name type="common">Pythiosis disease agent</name>
    <dbReference type="NCBI Taxonomy" id="114742"/>
    <lineage>
        <taxon>Eukaryota</taxon>
        <taxon>Sar</taxon>
        <taxon>Stramenopiles</taxon>
        <taxon>Oomycota</taxon>
        <taxon>Peronosporomycetes</taxon>
        <taxon>Pythiales</taxon>
        <taxon>Pythiaceae</taxon>
        <taxon>Pythium</taxon>
    </lineage>
</organism>
<dbReference type="Proteomes" id="UP001209570">
    <property type="component" value="Unassembled WGS sequence"/>
</dbReference>
<dbReference type="InterPro" id="IPR041577">
    <property type="entry name" value="RT_RNaseH_2"/>
</dbReference>
<evidence type="ECO:0000256" key="1">
    <source>
        <dbReference type="SAM" id="MobiDB-lite"/>
    </source>
</evidence>
<dbReference type="InterPro" id="IPR043502">
    <property type="entry name" value="DNA/RNA_pol_sf"/>
</dbReference>
<accession>A0AAD5LU59</accession>
<name>A0AAD5LU59_PYTIN</name>
<dbReference type="Gene3D" id="3.10.10.10">
    <property type="entry name" value="HIV Type 1 Reverse Transcriptase, subunit A, domain 1"/>
    <property type="match status" value="1"/>
</dbReference>
<dbReference type="InterPro" id="IPR043128">
    <property type="entry name" value="Rev_trsase/Diguanyl_cyclase"/>
</dbReference>
<reference evidence="3" key="1">
    <citation type="submission" date="2021-12" db="EMBL/GenBank/DDBJ databases">
        <title>Prjna785345.</title>
        <authorList>
            <person name="Rujirawat T."/>
            <person name="Krajaejun T."/>
        </authorList>
    </citation>
    <scope>NUCLEOTIDE SEQUENCE</scope>
    <source>
        <strain evidence="3">Pi057C3</strain>
    </source>
</reference>
<dbReference type="PANTHER" id="PTHR33064">
    <property type="entry name" value="POL PROTEIN"/>
    <property type="match status" value="1"/>
</dbReference>
<dbReference type="PANTHER" id="PTHR33064:SF37">
    <property type="entry name" value="RIBONUCLEASE H"/>
    <property type="match status" value="1"/>
</dbReference>
<feature type="compositionally biased region" description="Basic and acidic residues" evidence="1">
    <location>
        <begin position="248"/>
        <end position="267"/>
    </location>
</feature>
<keyword evidence="4" id="KW-1185">Reference proteome</keyword>
<dbReference type="SUPFAM" id="SSF56672">
    <property type="entry name" value="DNA/RNA polymerases"/>
    <property type="match status" value="1"/>
</dbReference>
<feature type="domain" description="Reverse transcriptase/retrotransposon-derived protein RNase H-like" evidence="2">
    <location>
        <begin position="571"/>
        <end position="621"/>
    </location>
</feature>
<dbReference type="AlphaFoldDB" id="A0AAD5LU59"/>
<dbReference type="Gene3D" id="3.30.70.270">
    <property type="match status" value="1"/>
</dbReference>
<comment type="caution">
    <text evidence="3">The sequence shown here is derived from an EMBL/GenBank/DDBJ whole genome shotgun (WGS) entry which is preliminary data.</text>
</comment>
<evidence type="ECO:0000313" key="4">
    <source>
        <dbReference type="Proteomes" id="UP001209570"/>
    </source>
</evidence>
<sequence length="657" mass="74437">MSSRVDKEGDDDMNPQPVYEFMKAPKLKSWDQASLVKWHRERRQYERKIDERCATTGESANALKISIKSSMDPQLLHQVAKFVIRQDKDFIDDEATMEKINERCNTLLNEHIPDLDELFGKHLKMNMAEPDVEARVMDYFGSFDSIVEEHGLGDLLGAVDTSHPHFKDRMKQRSRLLVANLMPMVLRAEISRGIAIQDFEAKTDEVKLFDLVVKRAKEQQHSHQMQQEAGLQRKQSDSKARPRQKAPQKREMPKQKPTDKQPTDKQPPRTGCWHCKGNHWLKDCPVASEEEKTAALATMERLRGAKKAHLRSVRITGPDPRINMAIVNDVFELPFVADTGADCNMIPRQVVDEMRDLDTLPSYKKLDQPVVVITAGGRSDECTHECEVDLRIGTAAGNVSSGPELDFRITNDYRPVNSMTVPIAGTTPNMAKVKDNVKGARALGKFDLFKGFWQFPLHEDSQEAFSFMTDEGVYTPTRALFADKLYKSVMVWIDDVVLYAVDDDAYLEELKDFFATLRQYNLKLSVTKSTLFARQVTWCGRVLDGEGSKLDEALRGKSKKAHEAAKVALTWTKEEVMAFAKAKELLASPNCLRFPADEAVLCLFTDASDLGFAMVVTQDDDFDWPTVDQVKQAQHLHKDMVPDGHEVDEGVVYPTVV</sequence>
<feature type="region of interest" description="Disordered" evidence="1">
    <location>
        <begin position="219"/>
        <end position="272"/>
    </location>
</feature>
<dbReference type="CDD" id="cd01647">
    <property type="entry name" value="RT_LTR"/>
    <property type="match status" value="1"/>
</dbReference>